<dbReference type="RefSeq" id="WP_157460338.1">
    <property type="nucleotide sequence ID" value="NZ_WQLB01000026.1"/>
</dbReference>
<dbReference type="PANTHER" id="PTHR41328:SF2">
    <property type="entry name" value="TERMINASE SMALL SUBUNIT"/>
    <property type="match status" value="1"/>
</dbReference>
<sequence>MTQPDTDTPKTYKQLLADLTPKQKKFVREYVREPNGAKAAIAAGYSEDSARQIASENLTKPNIAAAVEAGFEQVMGRNEVRARTAEVAAGSMEDFLTIERVPYLEPVHLPAEEAIDLLNDTIAELSEELDSAKEDRSDWITKELRRLNRAVRKCERALAKADPEEGDPEVSIEAEWKERVVVRIDLEKAKNAGKLHLVKKLKETKFGLEIELHDAAAARELLGKHYRLWGDRLALENPDGSPLPIKFIVGIPQDAL</sequence>
<dbReference type="Pfam" id="PF03592">
    <property type="entry name" value="Terminase_2"/>
    <property type="match status" value="1"/>
</dbReference>
<dbReference type="Gene3D" id="1.10.10.1400">
    <property type="entry name" value="Terminase, small subunit, N-terminal DNA-binding domain, HTH motif"/>
    <property type="match status" value="1"/>
</dbReference>
<organism evidence="4 5">
    <name type="scientific">Deinococcus arboris</name>
    <dbReference type="NCBI Taxonomy" id="2682977"/>
    <lineage>
        <taxon>Bacteria</taxon>
        <taxon>Thermotogati</taxon>
        <taxon>Deinococcota</taxon>
        <taxon>Deinococci</taxon>
        <taxon>Deinococcales</taxon>
        <taxon>Deinococcaceae</taxon>
        <taxon>Deinococcus</taxon>
    </lineage>
</organism>
<gene>
    <name evidence="4" type="ORF">GO986_16140</name>
</gene>
<evidence type="ECO:0000313" key="4">
    <source>
        <dbReference type="EMBL" id="MVN88276.1"/>
    </source>
</evidence>
<comment type="caution">
    <text evidence="4">The sequence shown here is derived from an EMBL/GenBank/DDBJ whole genome shotgun (WGS) entry which is preliminary data.</text>
</comment>
<dbReference type="InterPro" id="IPR052404">
    <property type="entry name" value="SPP1-like_terminase"/>
</dbReference>
<name>A0A7C9LQ45_9DEIO</name>
<dbReference type="EMBL" id="WQLB01000026">
    <property type="protein sequence ID" value="MVN88276.1"/>
    <property type="molecule type" value="Genomic_DNA"/>
</dbReference>
<keyword evidence="1" id="KW-1188">Viral release from host cell</keyword>
<evidence type="ECO:0000313" key="5">
    <source>
        <dbReference type="Proteomes" id="UP000483286"/>
    </source>
</evidence>
<dbReference type="InterPro" id="IPR038713">
    <property type="entry name" value="Terminase_Gp1_N_sf"/>
</dbReference>
<keyword evidence="3" id="KW-0175">Coiled coil</keyword>
<accession>A0A7C9LQ45</accession>
<dbReference type="PANTHER" id="PTHR41328">
    <property type="entry name" value="TERMINASE SMALL SUBUNIT-RELATED"/>
    <property type="match status" value="1"/>
</dbReference>
<dbReference type="GO" id="GO:0051276">
    <property type="term" value="P:chromosome organization"/>
    <property type="evidence" value="ECO:0007669"/>
    <property type="project" value="InterPro"/>
</dbReference>
<evidence type="ECO:0008006" key="6">
    <source>
        <dbReference type="Google" id="ProtNLM"/>
    </source>
</evidence>
<evidence type="ECO:0000256" key="1">
    <source>
        <dbReference type="ARBA" id="ARBA00022612"/>
    </source>
</evidence>
<keyword evidence="2" id="KW-0231">Viral genome packaging</keyword>
<proteinExistence type="predicted"/>
<reference evidence="4 5" key="1">
    <citation type="submission" date="2019-12" db="EMBL/GenBank/DDBJ databases">
        <title>Deinococcus sp. HMF7620 Genome sequencing and assembly.</title>
        <authorList>
            <person name="Kang H."/>
            <person name="Kim H."/>
            <person name="Joh K."/>
        </authorList>
    </citation>
    <scope>NUCLEOTIDE SEQUENCE [LARGE SCALE GENOMIC DNA]</scope>
    <source>
        <strain evidence="4 5">HMF7620</strain>
    </source>
</reference>
<dbReference type="Proteomes" id="UP000483286">
    <property type="component" value="Unassembled WGS sequence"/>
</dbReference>
<dbReference type="InterPro" id="IPR005335">
    <property type="entry name" value="Terminase_ssu"/>
</dbReference>
<evidence type="ECO:0000256" key="2">
    <source>
        <dbReference type="ARBA" id="ARBA00023219"/>
    </source>
</evidence>
<evidence type="ECO:0000256" key="3">
    <source>
        <dbReference type="SAM" id="Coils"/>
    </source>
</evidence>
<keyword evidence="5" id="KW-1185">Reference proteome</keyword>
<feature type="coiled-coil region" evidence="3">
    <location>
        <begin position="115"/>
        <end position="142"/>
    </location>
</feature>
<dbReference type="AlphaFoldDB" id="A0A7C9LQ45"/>
<protein>
    <recommendedName>
        <fullName evidence="6">Terminase small subunit</fullName>
    </recommendedName>
</protein>